<keyword evidence="3" id="KW-1185">Reference proteome</keyword>
<dbReference type="EMBL" id="CP004372">
    <property type="protein sequence ID" value="AHM04773.1"/>
    <property type="molecule type" value="Genomic_DNA"/>
</dbReference>
<feature type="region of interest" description="Disordered" evidence="1">
    <location>
        <begin position="17"/>
        <end position="37"/>
    </location>
</feature>
<sequence length="37" mass="4099">MTASPRKSSIAGVLRRRIGGTGQARGRMMTSTRRCKY</sequence>
<evidence type="ECO:0000313" key="2">
    <source>
        <dbReference type="EMBL" id="AHM04773.1"/>
    </source>
</evidence>
<accession>W8RU66</accession>
<dbReference type="HOGENOM" id="CLU_3348159_0_0_5"/>
<evidence type="ECO:0000256" key="1">
    <source>
        <dbReference type="SAM" id="MobiDB-lite"/>
    </source>
</evidence>
<gene>
    <name evidence="2" type="ORF">roselon_02450</name>
</gene>
<dbReference type="Proteomes" id="UP000019593">
    <property type="component" value="Chromosome"/>
</dbReference>
<reference evidence="2 3" key="1">
    <citation type="submission" date="2013-03" db="EMBL/GenBank/DDBJ databases">
        <authorList>
            <person name="Fiebig A."/>
            <person name="Goeker M."/>
            <person name="Klenk H.-P.P."/>
        </authorList>
    </citation>
    <scope>NUCLEOTIDE SEQUENCE [LARGE SCALE GENOMIC DNA]</scope>
    <source>
        <strain evidence="3">DSM 19469</strain>
    </source>
</reference>
<proteinExistence type="predicted"/>
<dbReference type="KEGG" id="red:roselon_02450"/>
<dbReference type="AlphaFoldDB" id="W8RU66"/>
<evidence type="ECO:0000313" key="3">
    <source>
        <dbReference type="Proteomes" id="UP000019593"/>
    </source>
</evidence>
<name>W8RU66_9RHOB</name>
<protein>
    <submittedName>
        <fullName evidence="2">Uncharacterized protein</fullName>
    </submittedName>
</protein>
<organism evidence="2 3">
    <name type="scientific">Roseicyclus elongatus DSM 19469</name>
    <dbReference type="NCBI Taxonomy" id="1294273"/>
    <lineage>
        <taxon>Bacteria</taxon>
        <taxon>Pseudomonadati</taxon>
        <taxon>Pseudomonadota</taxon>
        <taxon>Alphaproteobacteria</taxon>
        <taxon>Rhodobacterales</taxon>
        <taxon>Roseobacteraceae</taxon>
        <taxon>Roseicyclus</taxon>
    </lineage>
</organism>